<evidence type="ECO:0000313" key="3">
    <source>
        <dbReference type="EMBL" id="CAD7638829.1"/>
    </source>
</evidence>
<sequence>MEVSSLRHQLIEFSTETPIRQSNNRNAGANRSPQSLPPDMDSIFDKSEMDQLLIDARNEKQKFETIVRQLREQLTMAETEVKKLRHQLALTESDSKEEIQKLIQQIKSFEMKCNEFRETNEQLIIRLKFAEHQKLETELSAQRLAIEDRRQLMIQLSDKNRLVAELQSSLADKQHEINRLNGLMAAEHEEWHQFQKDLLTTVRVAEEFKTETLLECQKVMQINRDLETKLADLEIELKKYKTSDDNALPTVDQNNEPKCPPVEQTAPEPPPPERTQPIRIAPPEVATPPVARDVPDGGHSPPPPPPSEPETKSPEPELTEQEPEFQPQPQPSSPPKPTSLPIDGYSPIAVTDSSSSPPPTPPNSHTPPMPATEPQLRRQQPAIKAPPTRSKSLPVTPTRTGAELAAFDRR</sequence>
<reference evidence="3" key="1">
    <citation type="submission" date="2020-11" db="EMBL/GenBank/DDBJ databases">
        <authorList>
            <person name="Tran Van P."/>
        </authorList>
    </citation>
    <scope>NUCLEOTIDE SEQUENCE</scope>
</reference>
<organism evidence="3">
    <name type="scientific">Medioppia subpectinata</name>
    <dbReference type="NCBI Taxonomy" id="1979941"/>
    <lineage>
        <taxon>Eukaryota</taxon>
        <taxon>Metazoa</taxon>
        <taxon>Ecdysozoa</taxon>
        <taxon>Arthropoda</taxon>
        <taxon>Chelicerata</taxon>
        <taxon>Arachnida</taxon>
        <taxon>Acari</taxon>
        <taxon>Acariformes</taxon>
        <taxon>Sarcoptiformes</taxon>
        <taxon>Oribatida</taxon>
        <taxon>Brachypylina</taxon>
        <taxon>Oppioidea</taxon>
        <taxon>Oppiidae</taxon>
        <taxon>Medioppia</taxon>
    </lineage>
</organism>
<dbReference type="OrthoDB" id="10017054at2759"/>
<dbReference type="Proteomes" id="UP000759131">
    <property type="component" value="Unassembled WGS sequence"/>
</dbReference>
<dbReference type="EMBL" id="OC875942">
    <property type="protein sequence ID" value="CAD7638829.1"/>
    <property type="molecule type" value="Genomic_DNA"/>
</dbReference>
<feature type="non-terminal residue" evidence="3">
    <location>
        <position position="1"/>
    </location>
</feature>
<keyword evidence="4" id="KW-1185">Reference proteome</keyword>
<evidence type="ECO:0000313" key="4">
    <source>
        <dbReference type="Proteomes" id="UP000759131"/>
    </source>
</evidence>
<feature type="coiled-coil region" evidence="1">
    <location>
        <begin position="216"/>
        <end position="243"/>
    </location>
</feature>
<feature type="compositionally biased region" description="Polar residues" evidence="2">
    <location>
        <begin position="389"/>
        <end position="399"/>
    </location>
</feature>
<feature type="compositionally biased region" description="Polar residues" evidence="2">
    <location>
        <begin position="15"/>
        <end position="34"/>
    </location>
</feature>
<feature type="region of interest" description="Disordered" evidence="2">
    <location>
        <begin position="244"/>
        <end position="410"/>
    </location>
</feature>
<proteinExistence type="predicted"/>
<keyword evidence="1" id="KW-0175">Coiled coil</keyword>
<feature type="compositionally biased region" description="Pro residues" evidence="2">
    <location>
        <begin position="356"/>
        <end position="371"/>
    </location>
</feature>
<feature type="coiled-coil region" evidence="1">
    <location>
        <begin position="53"/>
        <end position="133"/>
    </location>
</feature>
<name>A0A7R9QAS4_9ACAR</name>
<evidence type="ECO:0000256" key="2">
    <source>
        <dbReference type="SAM" id="MobiDB-lite"/>
    </source>
</evidence>
<dbReference type="AlphaFoldDB" id="A0A7R9QAS4"/>
<dbReference type="EMBL" id="CAJPIZ010021367">
    <property type="protein sequence ID" value="CAG2117604.1"/>
    <property type="molecule type" value="Genomic_DNA"/>
</dbReference>
<feature type="region of interest" description="Disordered" evidence="2">
    <location>
        <begin position="15"/>
        <end position="38"/>
    </location>
</feature>
<gene>
    <name evidence="3" type="ORF">OSB1V03_LOCUS17557</name>
</gene>
<protein>
    <submittedName>
        <fullName evidence="3">Uncharacterized protein</fullName>
    </submittedName>
</protein>
<accession>A0A7R9QAS4</accession>
<feature type="compositionally biased region" description="Pro residues" evidence="2">
    <location>
        <begin position="326"/>
        <end position="338"/>
    </location>
</feature>
<evidence type="ECO:0000256" key="1">
    <source>
        <dbReference type="SAM" id="Coils"/>
    </source>
</evidence>